<protein>
    <submittedName>
        <fullName evidence="1">Uncharacterized protein</fullName>
    </submittedName>
</protein>
<accession>A0ACC0W4V8</accession>
<evidence type="ECO:0000313" key="1">
    <source>
        <dbReference type="EMBL" id="KAI9913051.1"/>
    </source>
</evidence>
<comment type="caution">
    <text evidence="1">The sequence shown here is derived from an EMBL/GenBank/DDBJ whole genome shotgun (WGS) entry which is preliminary data.</text>
</comment>
<name>A0ACC0W4V8_9STRA</name>
<sequence>MRLIRSISKLHPSWLASQTVIIECLRKLWRSPARIQRLLAHDRLPIKFHLESKLLISCNEVQFWEQAQPDRSFLRMLRDPGTSEELKFHAIQLLIMPVLTISFEDPSINNIDVMDLDTVMWFLREILASKEYPPDTIQSLRIELLKHVYDTPPKIVLQVYVALFRTHEMDARFIVRKAFDILLPALPSRLPSNELIKAIKWTKKIAWSARFEADPKRLSWQDECITPRSAGNTASSGCVLYELGVSDDYAKRHFGSVTLVSVIPRYMILNRSQRTLLLLETSHRQLQRPEASSNDNVAHHVLGPGDMYALVWVCEPRALLLTSVLINKEASASICEEGYDWSESFAVVRAGTTDLLVPPRASGRGVHLEVVVKKGSLSQATFLLVVSDLSANSPASPPSGLLAAASLISSSTKNVVAERGWQTFSFHAQMTGVIITITDTNTEE</sequence>
<dbReference type="EMBL" id="CM047583">
    <property type="protein sequence ID" value="KAI9913051.1"/>
    <property type="molecule type" value="Genomic_DNA"/>
</dbReference>
<evidence type="ECO:0000313" key="2">
    <source>
        <dbReference type="Proteomes" id="UP001163321"/>
    </source>
</evidence>
<dbReference type="Proteomes" id="UP001163321">
    <property type="component" value="Chromosome 4"/>
</dbReference>
<organism evidence="1 2">
    <name type="scientific">Peronosclerospora sorghi</name>
    <dbReference type="NCBI Taxonomy" id="230839"/>
    <lineage>
        <taxon>Eukaryota</taxon>
        <taxon>Sar</taxon>
        <taxon>Stramenopiles</taxon>
        <taxon>Oomycota</taxon>
        <taxon>Peronosporomycetes</taxon>
        <taxon>Peronosporales</taxon>
        <taxon>Peronosporaceae</taxon>
        <taxon>Peronosclerospora</taxon>
    </lineage>
</organism>
<gene>
    <name evidence="1" type="ORF">PsorP6_005341</name>
</gene>
<reference evidence="1 2" key="1">
    <citation type="journal article" date="2022" name="bioRxiv">
        <title>The genome of the oomycete Peronosclerospora sorghi, a cosmopolitan pathogen of maize and sorghum, is inflated with dispersed pseudogenes.</title>
        <authorList>
            <person name="Fletcher K."/>
            <person name="Martin F."/>
            <person name="Isakeit T."/>
            <person name="Cavanaugh K."/>
            <person name="Magill C."/>
            <person name="Michelmore R."/>
        </authorList>
    </citation>
    <scope>NUCLEOTIDE SEQUENCE [LARGE SCALE GENOMIC DNA]</scope>
    <source>
        <strain evidence="1">P6</strain>
    </source>
</reference>
<proteinExistence type="predicted"/>
<keyword evidence="2" id="KW-1185">Reference proteome</keyword>